<evidence type="ECO:0000313" key="1">
    <source>
        <dbReference type="EMBL" id="KAG1885873.1"/>
    </source>
</evidence>
<keyword evidence="2" id="KW-1185">Reference proteome</keyword>
<sequence>MRNLDVCRKIYSRARLSERNDALVSWVALRGTPVLDFTFGTANISRDPAYAWDEQSSWEHVSYSSENFDRMVDHLDFIYSNDHEAAYGILLLLGIMGVCCSPTKRHLFIERLISCMGSNMPTYLRHAALRAAHGAREEIASIHAIDDARLRDMVLTKLSPTILSILCPHRGTTLANDDPDPFFNHGHDLCYLELVFALAKNSDWYPHLSGDRHIDRCISMIPTYCNSDISQHAFYIAGILLRIAPGQMSVTSLGSITEQQCWDVMRSAWSYIPDDFRNTRCFELLVLVDGTKNYMQIASKSDLEQLITNVDIFLETLEWRLARAEMQGLEQGEGITIAVKELRTAASNMLESFGQQSLVP</sequence>
<reference evidence="1" key="1">
    <citation type="journal article" date="2020" name="New Phytol.">
        <title>Comparative genomics reveals dynamic genome evolution in host specialist ectomycorrhizal fungi.</title>
        <authorList>
            <person name="Lofgren L.A."/>
            <person name="Nguyen N.H."/>
            <person name="Vilgalys R."/>
            <person name="Ruytinx J."/>
            <person name="Liao H.L."/>
            <person name="Branco S."/>
            <person name="Kuo A."/>
            <person name="LaButti K."/>
            <person name="Lipzen A."/>
            <person name="Andreopoulos W."/>
            <person name="Pangilinan J."/>
            <person name="Riley R."/>
            <person name="Hundley H."/>
            <person name="Na H."/>
            <person name="Barry K."/>
            <person name="Grigoriev I.V."/>
            <person name="Stajich J.E."/>
            <person name="Kennedy P.G."/>
        </authorList>
    </citation>
    <scope>NUCLEOTIDE SEQUENCE</scope>
    <source>
        <strain evidence="1">FC203</strain>
    </source>
</reference>
<gene>
    <name evidence="1" type="ORF">F5891DRAFT_384769</name>
</gene>
<dbReference type="GeneID" id="64665941"/>
<name>A0AAD4DQC4_9AGAM</name>
<accession>A0AAD4DQC4</accession>
<dbReference type="AlphaFoldDB" id="A0AAD4DQC4"/>
<dbReference type="Proteomes" id="UP001195769">
    <property type="component" value="Unassembled WGS sequence"/>
</dbReference>
<proteinExistence type="predicted"/>
<evidence type="ECO:0000313" key="2">
    <source>
        <dbReference type="Proteomes" id="UP001195769"/>
    </source>
</evidence>
<organism evidence="1 2">
    <name type="scientific">Suillus fuscotomentosus</name>
    <dbReference type="NCBI Taxonomy" id="1912939"/>
    <lineage>
        <taxon>Eukaryota</taxon>
        <taxon>Fungi</taxon>
        <taxon>Dikarya</taxon>
        <taxon>Basidiomycota</taxon>
        <taxon>Agaricomycotina</taxon>
        <taxon>Agaricomycetes</taxon>
        <taxon>Agaricomycetidae</taxon>
        <taxon>Boletales</taxon>
        <taxon>Suillineae</taxon>
        <taxon>Suillaceae</taxon>
        <taxon>Suillus</taxon>
    </lineage>
</organism>
<comment type="caution">
    <text evidence="1">The sequence shown here is derived from an EMBL/GenBank/DDBJ whole genome shotgun (WGS) entry which is preliminary data.</text>
</comment>
<dbReference type="EMBL" id="JABBWK010000304">
    <property type="protein sequence ID" value="KAG1885873.1"/>
    <property type="molecule type" value="Genomic_DNA"/>
</dbReference>
<protein>
    <submittedName>
        <fullName evidence="1">Uncharacterized protein</fullName>
    </submittedName>
</protein>
<dbReference type="RefSeq" id="XP_041216459.1">
    <property type="nucleotide sequence ID" value="XM_041371643.1"/>
</dbReference>